<keyword evidence="3" id="KW-1185">Reference proteome</keyword>
<gene>
    <name evidence="2" type="ORF">ACFFIZ_01555</name>
</gene>
<comment type="caution">
    <text evidence="2">The sequence shown here is derived from an EMBL/GenBank/DDBJ whole genome shotgun (WGS) entry which is preliminary data.</text>
</comment>
<protein>
    <submittedName>
        <fullName evidence="2">Uncharacterized protein</fullName>
    </submittedName>
</protein>
<dbReference type="Proteomes" id="UP001589795">
    <property type="component" value="Unassembled WGS sequence"/>
</dbReference>
<proteinExistence type="predicted"/>
<dbReference type="RefSeq" id="WP_265507102.1">
    <property type="nucleotide sequence ID" value="NZ_JAOTBE010000024.1"/>
</dbReference>
<evidence type="ECO:0000313" key="2">
    <source>
        <dbReference type="EMBL" id="MFC0199059.1"/>
    </source>
</evidence>
<keyword evidence="1" id="KW-0812">Transmembrane</keyword>
<evidence type="ECO:0000313" key="3">
    <source>
        <dbReference type="Proteomes" id="UP001589795"/>
    </source>
</evidence>
<feature type="transmembrane region" description="Helical" evidence="1">
    <location>
        <begin position="6"/>
        <end position="29"/>
    </location>
</feature>
<name>A0ABV6CEA9_9RHOB</name>
<organism evidence="2 3">
    <name type="scientific">Paracoccus rhizosphaerae</name>
    <dbReference type="NCBI Taxonomy" id="1133347"/>
    <lineage>
        <taxon>Bacteria</taxon>
        <taxon>Pseudomonadati</taxon>
        <taxon>Pseudomonadota</taxon>
        <taxon>Alphaproteobacteria</taxon>
        <taxon>Rhodobacterales</taxon>
        <taxon>Paracoccaceae</taxon>
        <taxon>Paracoccus</taxon>
    </lineage>
</organism>
<reference evidence="2 3" key="1">
    <citation type="submission" date="2024-09" db="EMBL/GenBank/DDBJ databases">
        <authorList>
            <person name="Sun Q."/>
            <person name="Mori K."/>
        </authorList>
    </citation>
    <scope>NUCLEOTIDE SEQUENCE [LARGE SCALE GENOMIC DNA]</scope>
    <source>
        <strain evidence="2 3">CCM 7904</strain>
    </source>
</reference>
<sequence length="259" mass="28743">MAALYSSLATLAGSGILAMAGFFMGTRVGKETRDRAMMREKYSELYQHFYDLVERAEKFEPKTWSSFSKLPHQEPPVFALKRSGEDSLFPERLVALMTEAEKALLVAGWKLDSIKEKITDLSLEKFAAFGATKITPGSGSSNLVEPKRIMRLSDEECRCAAASILKSDAPTITMSGHKMLDGLRIEKANLSEESLLQFFIDLKSAYSSDPEIDGAIAELQGAIAKAQPVLKELKARIREPHHFRETVNSALSDPLRKRA</sequence>
<accession>A0ABV6CEA9</accession>
<keyword evidence="1" id="KW-1133">Transmembrane helix</keyword>
<dbReference type="EMBL" id="JBHLWQ010000016">
    <property type="protein sequence ID" value="MFC0199059.1"/>
    <property type="molecule type" value="Genomic_DNA"/>
</dbReference>
<keyword evidence="1" id="KW-0472">Membrane</keyword>
<evidence type="ECO:0000256" key="1">
    <source>
        <dbReference type="SAM" id="Phobius"/>
    </source>
</evidence>